<dbReference type="EMBL" id="MK072042">
    <property type="protein sequence ID" value="AYV77378.1"/>
    <property type="molecule type" value="Genomic_DNA"/>
</dbReference>
<name>A0A3G4ZR52_9VIRU</name>
<accession>A0A3G4ZR52</accession>
<gene>
    <name evidence="1" type="ORF">Dasosvirus1_13</name>
</gene>
<sequence length="374" mass="43881">MSEPKPKRRKISDVTLFMAIDGCIFHCAVNENRTITFGDATYCITVKLLKLRKYNISVIKSGCYENYNKEQIDKESTKWLEYEKTLESALKKTNDNIKALTNEFYKKLTQEQEFGKKFIEESETLLAVLSGDLRVSTQSEEKLKQQIIEVQQLKSEEISWIMNVGKHYKCEKLRMDFWLSETNTPDLEIKQNFEKVQIFAPSPKVEEIHLDESMLRDVFLDDLDKIVMERMKVYETDDSYICEYLIKNTDGYVTRISPHIKISKRSGRVHPIKRYEMTDIKNGEQVMAFECSSRYLQINCCFVGGKITKTINEKGVFFNVETRLQKHSDESSESSESDSDSDDSTNKKIFRTVLDQIWKLDDIPERFRHKLFKD</sequence>
<protein>
    <submittedName>
        <fullName evidence="1">Uncharacterized protein</fullName>
    </submittedName>
</protein>
<organism evidence="1">
    <name type="scientific">Dasosvirus sp</name>
    <dbReference type="NCBI Taxonomy" id="2487764"/>
    <lineage>
        <taxon>Viruses</taxon>
        <taxon>Varidnaviria</taxon>
        <taxon>Bamfordvirae</taxon>
        <taxon>Nucleocytoviricota</taxon>
        <taxon>Megaviricetes</taxon>
        <taxon>Imitervirales</taxon>
        <taxon>Mimiviridae</taxon>
        <taxon>Klosneuvirinae</taxon>
    </lineage>
</organism>
<reference evidence="1" key="1">
    <citation type="submission" date="2018-10" db="EMBL/GenBank/DDBJ databases">
        <title>Hidden diversity of soil giant viruses.</title>
        <authorList>
            <person name="Schulz F."/>
            <person name="Alteio L."/>
            <person name="Goudeau D."/>
            <person name="Ryan E.M."/>
            <person name="Malmstrom R.R."/>
            <person name="Blanchard J."/>
            <person name="Woyke T."/>
        </authorList>
    </citation>
    <scope>NUCLEOTIDE SEQUENCE</scope>
    <source>
        <strain evidence="1">DSV1</strain>
    </source>
</reference>
<proteinExistence type="predicted"/>
<evidence type="ECO:0000313" key="1">
    <source>
        <dbReference type="EMBL" id="AYV77378.1"/>
    </source>
</evidence>